<dbReference type="SMART" id="SM00332">
    <property type="entry name" value="PP2Cc"/>
    <property type="match status" value="1"/>
</dbReference>
<dbReference type="Pfam" id="PF13672">
    <property type="entry name" value="PP2C_2"/>
    <property type="match status" value="1"/>
</dbReference>
<keyword evidence="2" id="KW-0812">Transmembrane</keyword>
<dbReference type="EMBL" id="SJPP01000002">
    <property type="protein sequence ID" value="TWU09162.1"/>
    <property type="molecule type" value="Genomic_DNA"/>
</dbReference>
<evidence type="ECO:0000313" key="5">
    <source>
        <dbReference type="Proteomes" id="UP000320735"/>
    </source>
</evidence>
<dbReference type="PROSITE" id="PS51746">
    <property type="entry name" value="PPM_2"/>
    <property type="match status" value="1"/>
</dbReference>
<name>A0A5C6BBU1_9PLAN</name>
<feature type="transmembrane region" description="Helical" evidence="2">
    <location>
        <begin position="273"/>
        <end position="298"/>
    </location>
</feature>
<dbReference type="GO" id="GO:0004722">
    <property type="term" value="F:protein serine/threonine phosphatase activity"/>
    <property type="evidence" value="ECO:0007669"/>
    <property type="project" value="InterPro"/>
</dbReference>
<feature type="region of interest" description="Disordered" evidence="1">
    <location>
        <begin position="428"/>
        <end position="449"/>
    </location>
</feature>
<dbReference type="SMART" id="SM00331">
    <property type="entry name" value="PP2C_SIG"/>
    <property type="match status" value="1"/>
</dbReference>
<keyword evidence="2" id="KW-1133">Transmembrane helix</keyword>
<evidence type="ECO:0000256" key="1">
    <source>
        <dbReference type="SAM" id="MobiDB-lite"/>
    </source>
</evidence>
<keyword evidence="2" id="KW-0472">Membrane</keyword>
<gene>
    <name evidence="4" type="ORF">CA54_44020</name>
</gene>
<evidence type="ECO:0000313" key="4">
    <source>
        <dbReference type="EMBL" id="TWU09162.1"/>
    </source>
</evidence>
<organism evidence="4 5">
    <name type="scientific">Symmachiella macrocystis</name>
    <dbReference type="NCBI Taxonomy" id="2527985"/>
    <lineage>
        <taxon>Bacteria</taxon>
        <taxon>Pseudomonadati</taxon>
        <taxon>Planctomycetota</taxon>
        <taxon>Planctomycetia</taxon>
        <taxon>Planctomycetales</taxon>
        <taxon>Planctomycetaceae</taxon>
        <taxon>Symmachiella</taxon>
    </lineage>
</organism>
<comment type="caution">
    <text evidence="4">The sequence shown here is derived from an EMBL/GenBank/DDBJ whole genome shotgun (WGS) entry which is preliminary data.</text>
</comment>
<keyword evidence="5" id="KW-1185">Reference proteome</keyword>
<protein>
    <recommendedName>
        <fullName evidence="3">PPM-type phosphatase domain-containing protein</fullName>
    </recommendedName>
</protein>
<dbReference type="Gene3D" id="3.60.40.10">
    <property type="entry name" value="PPM-type phosphatase domain"/>
    <property type="match status" value="1"/>
</dbReference>
<evidence type="ECO:0000259" key="3">
    <source>
        <dbReference type="PROSITE" id="PS51746"/>
    </source>
</evidence>
<dbReference type="InterPro" id="IPR001932">
    <property type="entry name" value="PPM-type_phosphatase-like_dom"/>
</dbReference>
<sequence>MLWEQKVEFAAKSDIGFRRQNNQDSYGIHLAPDGDAFHQRGHLFLVADGMGGHAVGELASKMAADSIPHSYQKLQSLPIDEALEQAIIEANAGINTRGRQNHDFLRMGTTLTALVLSPAGAIAGHVGDSRLYRIRDAHIEQLTFDHSLQWELLKQGQMSAEEIFLYEPRNVITRCLGPEAHVEVDIEGAHEILSGDIFLLCSDGLTGLLDDNEIGTIARELPPAEACQLLVHLANLRGGPDNITVVIVRVNAPVGDIATPPPRPRYDDGGGLSWGWGLALSLLSIVLAIGVPLTLMGLRTALNYLLAPGLTLLGLAGIQIILMVWIWWNQRRERAKAPPVSVPKGGPYRFAEANMTRKLVGQLATIEHDLQQSAIEEGWTVDWKSYGTAYRDAKSNLERQQFSRSLRSYGKVIDFLMSGLQSHRRSRAHAAKWGIPPREQTLPADTNGD</sequence>
<dbReference type="RefSeq" id="WP_146372899.1">
    <property type="nucleotide sequence ID" value="NZ_SJPP01000002.1"/>
</dbReference>
<evidence type="ECO:0000256" key="2">
    <source>
        <dbReference type="SAM" id="Phobius"/>
    </source>
</evidence>
<dbReference type="OrthoDB" id="9801841at2"/>
<dbReference type="CDD" id="cd00143">
    <property type="entry name" value="PP2Cc"/>
    <property type="match status" value="1"/>
</dbReference>
<feature type="transmembrane region" description="Helical" evidence="2">
    <location>
        <begin position="304"/>
        <end position="328"/>
    </location>
</feature>
<keyword evidence="4" id="KW-0378">Hydrolase</keyword>
<dbReference type="SUPFAM" id="SSF81606">
    <property type="entry name" value="PP2C-like"/>
    <property type="match status" value="1"/>
</dbReference>
<dbReference type="AlphaFoldDB" id="A0A5C6BBU1"/>
<dbReference type="PANTHER" id="PTHR47992">
    <property type="entry name" value="PROTEIN PHOSPHATASE"/>
    <property type="match status" value="1"/>
</dbReference>
<accession>A0A5C6BBU1</accession>
<dbReference type="InterPro" id="IPR036457">
    <property type="entry name" value="PPM-type-like_dom_sf"/>
</dbReference>
<dbReference type="InterPro" id="IPR015655">
    <property type="entry name" value="PP2C"/>
</dbReference>
<feature type="domain" description="PPM-type phosphatase" evidence="3">
    <location>
        <begin position="8"/>
        <end position="250"/>
    </location>
</feature>
<reference evidence="4 5" key="1">
    <citation type="submission" date="2019-02" db="EMBL/GenBank/DDBJ databases">
        <title>Deep-cultivation of Planctomycetes and their phenomic and genomic characterization uncovers novel biology.</title>
        <authorList>
            <person name="Wiegand S."/>
            <person name="Jogler M."/>
            <person name="Boedeker C."/>
            <person name="Pinto D."/>
            <person name="Vollmers J."/>
            <person name="Rivas-Marin E."/>
            <person name="Kohn T."/>
            <person name="Peeters S.H."/>
            <person name="Heuer A."/>
            <person name="Rast P."/>
            <person name="Oberbeckmann S."/>
            <person name="Bunk B."/>
            <person name="Jeske O."/>
            <person name="Meyerdierks A."/>
            <person name="Storesund J.E."/>
            <person name="Kallscheuer N."/>
            <person name="Luecker S."/>
            <person name="Lage O.M."/>
            <person name="Pohl T."/>
            <person name="Merkel B.J."/>
            <person name="Hornburger P."/>
            <person name="Mueller R.-W."/>
            <person name="Bruemmer F."/>
            <person name="Labrenz M."/>
            <person name="Spormann A.M."/>
            <person name="Op Den Camp H."/>
            <person name="Overmann J."/>
            <person name="Amann R."/>
            <person name="Jetten M.S.M."/>
            <person name="Mascher T."/>
            <person name="Medema M.H."/>
            <person name="Devos D.P."/>
            <person name="Kaster A.-K."/>
            <person name="Ovreas L."/>
            <person name="Rohde M."/>
            <person name="Galperin M.Y."/>
            <person name="Jogler C."/>
        </authorList>
    </citation>
    <scope>NUCLEOTIDE SEQUENCE [LARGE SCALE GENOMIC DNA]</scope>
    <source>
        <strain evidence="4 5">CA54</strain>
    </source>
</reference>
<dbReference type="Proteomes" id="UP000320735">
    <property type="component" value="Unassembled WGS sequence"/>
</dbReference>
<proteinExistence type="predicted"/>